<proteinExistence type="predicted"/>
<accession>A0A6C0CJR0</accession>
<sequence>MTKLATTQPSDADIKEILKNKYKFKEVMQELLDLNKSDAQTLTSTKVSDFIDIFKIFYRHTSNKNVVFAYYFTSEEDLSYFMSNQSECTLLDNNVYQHKGLVYNGKIYLVDELEETGQYNQLVRKSEKEHNDEININQANVLLAMKRVEELKSEYEKKHEMLRGKERKLNIRQGLPVPEKGEMPIVSKKTVNKHALQTKKLTPSGATQYRPKIGITNCIRNTFEIKTKR</sequence>
<reference evidence="1" key="1">
    <citation type="journal article" date="2020" name="Nature">
        <title>Giant virus diversity and host interactions through global metagenomics.</title>
        <authorList>
            <person name="Schulz F."/>
            <person name="Roux S."/>
            <person name="Paez-Espino D."/>
            <person name="Jungbluth S."/>
            <person name="Walsh D.A."/>
            <person name="Denef V.J."/>
            <person name="McMahon K.D."/>
            <person name="Konstantinidis K.T."/>
            <person name="Eloe-Fadrosh E.A."/>
            <person name="Kyrpides N.C."/>
            <person name="Woyke T."/>
        </authorList>
    </citation>
    <scope>NUCLEOTIDE SEQUENCE</scope>
    <source>
        <strain evidence="1">GVMAG-M-3300021343-4</strain>
    </source>
</reference>
<protein>
    <submittedName>
        <fullName evidence="1">Uncharacterized protein</fullName>
    </submittedName>
</protein>
<name>A0A6C0CJR0_9ZZZZ</name>
<dbReference type="EMBL" id="MN739439">
    <property type="protein sequence ID" value="QHT04838.1"/>
    <property type="molecule type" value="Genomic_DNA"/>
</dbReference>
<organism evidence="1">
    <name type="scientific">viral metagenome</name>
    <dbReference type="NCBI Taxonomy" id="1070528"/>
    <lineage>
        <taxon>unclassified sequences</taxon>
        <taxon>metagenomes</taxon>
        <taxon>organismal metagenomes</taxon>
    </lineage>
</organism>
<dbReference type="AlphaFoldDB" id="A0A6C0CJR0"/>
<evidence type="ECO:0000313" key="1">
    <source>
        <dbReference type="EMBL" id="QHT04838.1"/>
    </source>
</evidence>